<evidence type="ECO:0000256" key="2">
    <source>
        <dbReference type="ARBA" id="ARBA00022729"/>
    </source>
</evidence>
<proteinExistence type="predicted"/>
<dbReference type="EMBL" id="MDZB01000175">
    <property type="protein sequence ID" value="OGX80809.1"/>
    <property type="molecule type" value="Genomic_DNA"/>
</dbReference>
<gene>
    <name evidence="5" type="ORF">BEN47_06005</name>
</gene>
<dbReference type="CDD" id="cd14659">
    <property type="entry name" value="Imelysin-like_IPPA"/>
    <property type="match status" value="1"/>
</dbReference>
<reference evidence="5 6" key="1">
    <citation type="submission" date="2016-08" db="EMBL/GenBank/DDBJ databases">
        <title>Hymenobacter coccineus sp. nov., Hymenobacter lapidarius sp. nov. and Hymenobacter glacialis sp. nov., isolated from Antarctic soil.</title>
        <authorList>
            <person name="Sedlacek I."/>
            <person name="Kralova S."/>
            <person name="Kyrova K."/>
            <person name="Maslanova I."/>
            <person name="Stankova E."/>
            <person name="Vrbovska V."/>
            <person name="Nemec M."/>
            <person name="Bartak M."/>
            <person name="Svec P."/>
            <person name="Busse H.-J."/>
            <person name="Pantucek R."/>
        </authorList>
    </citation>
    <scope>NUCLEOTIDE SEQUENCE [LARGE SCALE GENOMIC DNA]</scope>
    <source>
        <strain evidence="5 6">CCM 8643</strain>
    </source>
</reference>
<dbReference type="STRING" id="1908237.BEN47_06005"/>
<feature type="chain" id="PRO_5012881835" description="Imelysin-like domain-containing protein" evidence="3">
    <location>
        <begin position="16"/>
        <end position="373"/>
    </location>
</feature>
<feature type="signal peptide" evidence="3">
    <location>
        <begin position="1"/>
        <end position="15"/>
    </location>
</feature>
<protein>
    <recommendedName>
        <fullName evidence="4">Imelysin-like domain-containing protein</fullName>
    </recommendedName>
</protein>
<evidence type="ECO:0000259" key="4">
    <source>
        <dbReference type="Pfam" id="PF09375"/>
    </source>
</evidence>
<dbReference type="AlphaFoldDB" id="A0A1G1SQB5"/>
<dbReference type="GO" id="GO:0030313">
    <property type="term" value="C:cell envelope"/>
    <property type="evidence" value="ECO:0007669"/>
    <property type="project" value="UniProtKB-SubCell"/>
</dbReference>
<feature type="domain" description="Imelysin-like" evidence="4">
    <location>
        <begin position="54"/>
        <end position="332"/>
    </location>
</feature>
<dbReference type="InterPro" id="IPR038352">
    <property type="entry name" value="Imelysin_sf"/>
</dbReference>
<evidence type="ECO:0000313" key="5">
    <source>
        <dbReference type="EMBL" id="OGX80809.1"/>
    </source>
</evidence>
<comment type="caution">
    <text evidence="5">The sequence shown here is derived from an EMBL/GenBank/DDBJ whole genome shotgun (WGS) entry which is preliminary data.</text>
</comment>
<name>A0A1G1SQB5_9BACT</name>
<dbReference type="Gene3D" id="1.20.1420.20">
    <property type="entry name" value="M75 peptidase, HXXE motif"/>
    <property type="match status" value="1"/>
</dbReference>
<dbReference type="OrthoDB" id="650514at2"/>
<keyword evidence="6" id="KW-1185">Reference proteome</keyword>
<evidence type="ECO:0000256" key="3">
    <source>
        <dbReference type="SAM" id="SignalP"/>
    </source>
</evidence>
<evidence type="ECO:0000256" key="1">
    <source>
        <dbReference type="ARBA" id="ARBA00004196"/>
    </source>
</evidence>
<keyword evidence="2 3" id="KW-0732">Signal</keyword>
<dbReference type="Pfam" id="PF09375">
    <property type="entry name" value="Peptidase_M75"/>
    <property type="match status" value="1"/>
</dbReference>
<dbReference type="InterPro" id="IPR034984">
    <property type="entry name" value="Imelysin-like_IPPA"/>
</dbReference>
<comment type="subcellular location">
    <subcellularLocation>
        <location evidence="1">Cell envelope</location>
    </subcellularLocation>
</comment>
<dbReference type="RefSeq" id="WP_070730954.1">
    <property type="nucleotide sequence ID" value="NZ_MDZB01000175.1"/>
</dbReference>
<sequence length="373" mass="39700">MRKSILLFSLSVVLAAGGVSSCKDVIEGPESSAGGTSDLDRKALLTQWADTLVIPAYKGFGSKLTALKGQTTAFTAAPTASGLQALRQSWREAYVEWQRVEAFEFGPAASVSLANRFNIYPTDAAGIRQNIASGSYNLELATAVPQQGFPALDFLLNGIAADDNAIVQSYVAAPNQRRYLSDVVNTMDQLLTSVQAQWNGPYRATFISGTGTSAGGSLSLLVNAYARYYEQALRSGKVGIPAGVMTGAAAPNKMEAYYHRGALPLQLAQVAHTTVQRLFSGRAGQPSLKSYVDALGAKDSRTGEPLSQLINAQFDVSARQLASLGPDLHTTLQTRPAAAVLSYNEMQKAVRLLKVDMTSAMSVSITYIDNDGD</sequence>
<dbReference type="InterPro" id="IPR018976">
    <property type="entry name" value="Imelysin-like"/>
</dbReference>
<dbReference type="PROSITE" id="PS51257">
    <property type="entry name" value="PROKAR_LIPOPROTEIN"/>
    <property type="match status" value="1"/>
</dbReference>
<evidence type="ECO:0000313" key="6">
    <source>
        <dbReference type="Proteomes" id="UP000176294"/>
    </source>
</evidence>
<dbReference type="Proteomes" id="UP000176294">
    <property type="component" value="Unassembled WGS sequence"/>
</dbReference>
<accession>A0A1G1SQB5</accession>
<organism evidence="5 6">
    <name type="scientific">Hymenobacter lapidarius</name>
    <dbReference type="NCBI Taxonomy" id="1908237"/>
    <lineage>
        <taxon>Bacteria</taxon>
        <taxon>Pseudomonadati</taxon>
        <taxon>Bacteroidota</taxon>
        <taxon>Cytophagia</taxon>
        <taxon>Cytophagales</taxon>
        <taxon>Hymenobacteraceae</taxon>
        <taxon>Hymenobacter</taxon>
    </lineage>
</organism>